<sequence>MLQSLLPLLVLGLPLGASAHERGQNAKRHSDLAKRAPGDVQRFSKRASNARMTYYEVGLGACGIVNVPSDFIVAVSADEWDAGLTHGYPSDVCFKPITIEYNGVTAQATVTDRCESCPPFSGIDLSYDLFKVFAPNPEETGMIYANWWYNDGSGGNGGGATSTSTSETSTWTPPPETSTSETSSWTPPPPETTSSSASSSEWTSSESTTKKHHSSSSSSSEVESTSATATSTAAPAATSFVAGKNNVVDSLRQVVLDMGGIVVAAAGAQA</sequence>
<dbReference type="RefSeq" id="XP_003035956.1">
    <property type="nucleotide sequence ID" value="XM_003035910.1"/>
</dbReference>
<protein>
    <submittedName>
        <fullName evidence="4">Non-Catalytic module family EXPN protein</fullName>
    </submittedName>
</protein>
<dbReference type="PANTHER" id="PTHR31836">
    <property type="match status" value="1"/>
</dbReference>
<evidence type="ECO:0000313" key="4">
    <source>
        <dbReference type="EMBL" id="EFJ01054.1"/>
    </source>
</evidence>
<dbReference type="AlphaFoldDB" id="D8PWK4"/>
<feature type="chain" id="PRO_5003120397" evidence="3">
    <location>
        <begin position="20"/>
        <end position="270"/>
    </location>
</feature>
<feature type="signal peptide" evidence="3">
    <location>
        <begin position="1"/>
        <end position="19"/>
    </location>
</feature>
<dbReference type="EMBL" id="GL377303">
    <property type="protein sequence ID" value="EFJ01054.1"/>
    <property type="molecule type" value="Genomic_DNA"/>
</dbReference>
<feature type="compositionally biased region" description="Low complexity" evidence="2">
    <location>
        <begin position="161"/>
        <end position="185"/>
    </location>
</feature>
<dbReference type="KEGG" id="scm:SCHCO_02606480"/>
<reference evidence="4 5" key="1">
    <citation type="journal article" date="2010" name="Nat. Biotechnol.">
        <title>Genome sequence of the model mushroom Schizophyllum commune.</title>
        <authorList>
            <person name="Ohm R.A."/>
            <person name="de Jong J.F."/>
            <person name="Lugones L.G."/>
            <person name="Aerts A."/>
            <person name="Kothe E."/>
            <person name="Stajich J.E."/>
            <person name="de Vries R.P."/>
            <person name="Record E."/>
            <person name="Levasseur A."/>
            <person name="Baker S.E."/>
            <person name="Bartholomew K.A."/>
            <person name="Coutinho P.M."/>
            <person name="Erdmann S."/>
            <person name="Fowler T.J."/>
            <person name="Gathman A.C."/>
            <person name="Lombard V."/>
            <person name="Henrissat B."/>
            <person name="Knabe N."/>
            <person name="Kuees U."/>
            <person name="Lilly W.W."/>
            <person name="Lindquist E."/>
            <person name="Lucas S."/>
            <person name="Magnuson J.K."/>
            <person name="Piumi F."/>
            <person name="Raudaskoski M."/>
            <person name="Salamov A."/>
            <person name="Schmutz J."/>
            <person name="Schwarze F.W.M.R."/>
            <person name="vanKuyk P.A."/>
            <person name="Horton J.S."/>
            <person name="Grigoriev I.V."/>
            <person name="Woesten H.A.B."/>
        </authorList>
    </citation>
    <scope>NUCLEOTIDE SEQUENCE [LARGE SCALE GENOMIC DNA]</scope>
    <source>
        <strain evidence="5">H4-8 / FGSC 9210</strain>
    </source>
</reference>
<gene>
    <name evidence="4" type="ORF">SCHCODRAFT_84499</name>
</gene>
<name>D8PWK4_SCHCM</name>
<dbReference type="HOGENOM" id="CLU_047639_0_1_1"/>
<dbReference type="InParanoid" id="D8PWK4"/>
<dbReference type="STRING" id="578458.D8PWK4"/>
<dbReference type="VEuPathDB" id="FungiDB:SCHCODRAFT_02606480"/>
<organism evidence="5">
    <name type="scientific">Schizophyllum commune (strain H4-8 / FGSC 9210)</name>
    <name type="common">Split gill fungus</name>
    <dbReference type="NCBI Taxonomy" id="578458"/>
    <lineage>
        <taxon>Eukaryota</taxon>
        <taxon>Fungi</taxon>
        <taxon>Dikarya</taxon>
        <taxon>Basidiomycota</taxon>
        <taxon>Agaricomycotina</taxon>
        <taxon>Agaricomycetes</taxon>
        <taxon>Agaricomycetidae</taxon>
        <taxon>Agaricales</taxon>
        <taxon>Schizophyllaceae</taxon>
        <taxon>Schizophyllum</taxon>
    </lineage>
</organism>
<dbReference type="Gene3D" id="2.40.40.10">
    <property type="entry name" value="RlpA-like domain"/>
    <property type="match status" value="1"/>
</dbReference>
<proteinExistence type="predicted"/>
<accession>D8PWK4</accession>
<dbReference type="CDD" id="cd22191">
    <property type="entry name" value="DPBB_RlpA_EXP_N-like"/>
    <property type="match status" value="1"/>
</dbReference>
<dbReference type="InterPro" id="IPR051477">
    <property type="entry name" value="Expansin_CellWall"/>
</dbReference>
<feature type="compositionally biased region" description="Low complexity" evidence="2">
    <location>
        <begin position="192"/>
        <end position="207"/>
    </location>
</feature>
<dbReference type="InterPro" id="IPR036908">
    <property type="entry name" value="RlpA-like_sf"/>
</dbReference>
<dbReference type="GeneID" id="9597386"/>
<dbReference type="OMA" id="HHEVANV"/>
<dbReference type="PANTHER" id="PTHR31836:SF28">
    <property type="entry name" value="SRCR DOMAIN-CONTAINING PROTEIN-RELATED"/>
    <property type="match status" value="1"/>
</dbReference>
<evidence type="ECO:0000313" key="5">
    <source>
        <dbReference type="Proteomes" id="UP000007431"/>
    </source>
</evidence>
<feature type="region of interest" description="Disordered" evidence="2">
    <location>
        <begin position="156"/>
        <end position="241"/>
    </location>
</feature>
<evidence type="ECO:0000256" key="1">
    <source>
        <dbReference type="ARBA" id="ARBA00022729"/>
    </source>
</evidence>
<dbReference type="eggNOG" id="ENOG502S2E4">
    <property type="taxonomic scope" value="Eukaryota"/>
</dbReference>
<keyword evidence="1 3" id="KW-0732">Signal</keyword>
<evidence type="ECO:0000256" key="3">
    <source>
        <dbReference type="SAM" id="SignalP"/>
    </source>
</evidence>
<dbReference type="OrthoDB" id="623670at2759"/>
<feature type="compositionally biased region" description="Low complexity" evidence="2">
    <location>
        <begin position="215"/>
        <end position="239"/>
    </location>
</feature>
<keyword evidence="5" id="KW-1185">Reference proteome</keyword>
<dbReference type="Proteomes" id="UP000007431">
    <property type="component" value="Unassembled WGS sequence"/>
</dbReference>
<dbReference type="SUPFAM" id="SSF50685">
    <property type="entry name" value="Barwin-like endoglucanases"/>
    <property type="match status" value="1"/>
</dbReference>
<evidence type="ECO:0000256" key="2">
    <source>
        <dbReference type="SAM" id="MobiDB-lite"/>
    </source>
</evidence>